<feature type="compositionally biased region" description="Basic and acidic residues" evidence="1">
    <location>
        <begin position="645"/>
        <end position="655"/>
    </location>
</feature>
<evidence type="ECO:0000313" key="3">
    <source>
        <dbReference type="EMBL" id="KAF8788030.1"/>
    </source>
</evidence>
<keyword evidence="2" id="KW-1133">Transmembrane helix</keyword>
<evidence type="ECO:0000256" key="2">
    <source>
        <dbReference type="SAM" id="Phobius"/>
    </source>
</evidence>
<feature type="compositionally biased region" description="Basic and acidic residues" evidence="1">
    <location>
        <begin position="765"/>
        <end position="801"/>
    </location>
</feature>
<evidence type="ECO:0000313" key="4">
    <source>
        <dbReference type="Proteomes" id="UP000807504"/>
    </source>
</evidence>
<feature type="transmembrane region" description="Helical" evidence="2">
    <location>
        <begin position="12"/>
        <end position="32"/>
    </location>
</feature>
<organism evidence="3 4">
    <name type="scientific">Argiope bruennichi</name>
    <name type="common">Wasp spider</name>
    <name type="synonym">Aranea bruennichi</name>
    <dbReference type="NCBI Taxonomy" id="94029"/>
    <lineage>
        <taxon>Eukaryota</taxon>
        <taxon>Metazoa</taxon>
        <taxon>Ecdysozoa</taxon>
        <taxon>Arthropoda</taxon>
        <taxon>Chelicerata</taxon>
        <taxon>Arachnida</taxon>
        <taxon>Araneae</taxon>
        <taxon>Araneomorphae</taxon>
        <taxon>Entelegynae</taxon>
        <taxon>Araneoidea</taxon>
        <taxon>Araneidae</taxon>
        <taxon>Argiope</taxon>
    </lineage>
</organism>
<keyword evidence="4" id="KW-1185">Reference proteome</keyword>
<dbReference type="Proteomes" id="UP000807504">
    <property type="component" value="Unassembled WGS sequence"/>
</dbReference>
<reference evidence="3" key="1">
    <citation type="journal article" date="2020" name="bioRxiv">
        <title>Chromosome-level reference genome of the European wasp spider Argiope bruennichi: a resource for studies on range expansion and evolutionary adaptation.</title>
        <authorList>
            <person name="Sheffer M.M."/>
            <person name="Hoppe A."/>
            <person name="Krehenwinkel H."/>
            <person name="Uhl G."/>
            <person name="Kuss A.W."/>
            <person name="Jensen L."/>
            <person name="Jensen C."/>
            <person name="Gillespie R.G."/>
            <person name="Hoff K.J."/>
            <person name="Prost S."/>
        </authorList>
    </citation>
    <scope>NUCLEOTIDE SEQUENCE</scope>
</reference>
<feature type="compositionally biased region" description="Gly residues" evidence="1">
    <location>
        <begin position="750"/>
        <end position="764"/>
    </location>
</feature>
<reference evidence="3" key="2">
    <citation type="submission" date="2020-06" db="EMBL/GenBank/DDBJ databases">
        <authorList>
            <person name="Sheffer M."/>
        </authorList>
    </citation>
    <scope>NUCLEOTIDE SEQUENCE</scope>
</reference>
<evidence type="ECO:0000256" key="1">
    <source>
        <dbReference type="SAM" id="MobiDB-lite"/>
    </source>
</evidence>
<accession>A0A8T0FFH8</accession>
<feature type="compositionally biased region" description="Basic residues" evidence="1">
    <location>
        <begin position="508"/>
        <end position="523"/>
    </location>
</feature>
<feature type="compositionally biased region" description="Basic residues" evidence="1">
    <location>
        <begin position="656"/>
        <end position="665"/>
    </location>
</feature>
<keyword evidence="2" id="KW-0472">Membrane</keyword>
<feature type="region of interest" description="Disordered" evidence="1">
    <location>
        <begin position="470"/>
        <end position="835"/>
    </location>
</feature>
<dbReference type="EMBL" id="JABXBU010000015">
    <property type="protein sequence ID" value="KAF8788030.1"/>
    <property type="molecule type" value="Genomic_DNA"/>
</dbReference>
<feature type="compositionally biased region" description="Basic residues" evidence="1">
    <location>
        <begin position="689"/>
        <end position="701"/>
    </location>
</feature>
<dbReference type="AlphaFoldDB" id="A0A8T0FFH8"/>
<feature type="compositionally biased region" description="Basic and acidic residues" evidence="1">
    <location>
        <begin position="524"/>
        <end position="587"/>
    </location>
</feature>
<sequence>MFPVPSLLTVAKYGFISMVVTSAGFLIGNVIVMKHHTGEPLDDLVYKPRTSRQLEDTAPGLDRGYSKCFTEPTKTFCFRSANEPFKISDVDEREKEDEIQPIRGGIRRNPVYSLLSKFSKYMNSLGIQAVILEPSMLFCAISSSNKYNLLIKDFNPHEFQGSHQTVTVGIFEDDAKILDETIWEDSQNKTSKYSFEAFRIRKWLIDAQQGEHALYSVHFLFSRGSLEVHVVVLFTRNGYLWHSGTDLPSRDLLFVKEGTYENFTTFPLTLKDDQNLNLYLPSSPAQFLLQIPHSEFLNCQPSEEVKIFPHPTLTEDQLVNRAVIAIQELKASFQTHFVTFWIWTESLSGWFAACNIFQETYELNVAVFSSSVKRLNLTEIWANNNYLEFLESHYMDGRAVRVTLGCFGLQINIFICQEGREIVWYHRKTEEDGGSRREIPFKFRLCSSDVLGQRINVPCESVFMSCVRSDHSVSSEPAGTKREKKKKKRGEREGQKKKKSSREEKSRREKRQRRSRKRRKKAERSRQKEEEKRQKTGQKEDKRQKQEEKADRKQAEEEKGRRSRQKEEEKSRKNRQEEEKSRKTQAERRRKGAGRGKASQGGRKGEKGSSKKGRGGKTRGKGGEHERATGGEKGRGGKRGGGAGRGDEQGGEKRRGGTKGRRGKQQKSGDRTGQARQSRGPQKENPGRGGRRRKKGNRVGMKKGGYGGRKAGGRDARAPVKKKNGWRQNEWEQGQAGAKKRRCGERAGKAGTGAGRADGGGGQEEGGRGGEKREGGGRAAGMEKRTSGGRREREKGAEQKRRGGGGGGPKHRDGIKGRGGGGESRKRAAGGRVREWATVIERGDCSFPNNHN</sequence>
<keyword evidence="2" id="KW-0812">Transmembrane</keyword>
<feature type="compositionally biased region" description="Basic and acidic residues" evidence="1">
    <location>
        <begin position="621"/>
        <end position="635"/>
    </location>
</feature>
<proteinExistence type="predicted"/>
<name>A0A8T0FFH8_ARGBR</name>
<feature type="compositionally biased region" description="Basic residues" evidence="1">
    <location>
        <begin position="482"/>
        <end position="500"/>
    </location>
</feature>
<protein>
    <submittedName>
        <fullName evidence="3">Fukutin like protein</fullName>
    </submittedName>
</protein>
<feature type="compositionally biased region" description="Basic residues" evidence="1">
    <location>
        <begin position="610"/>
        <end position="620"/>
    </location>
</feature>
<comment type="caution">
    <text evidence="3">The sequence shown here is derived from an EMBL/GenBank/DDBJ whole genome shotgun (WGS) entry which is preliminary data.</text>
</comment>
<gene>
    <name evidence="3" type="ORF">HNY73_009568</name>
</gene>